<evidence type="ECO:0000313" key="3">
    <source>
        <dbReference type="Proteomes" id="UP001194580"/>
    </source>
</evidence>
<dbReference type="Proteomes" id="UP001194580">
    <property type="component" value="Unassembled WGS sequence"/>
</dbReference>
<sequence length="133" mass="14829">MDNGPGHEVGDTLDRHLTNTTIVRLPPNTTSVSQPLDAGIIMSFKVKCSRLMIQIVSEYSHLQGRNARVPRVRLWGCLSLAWDRVTTYAIQNCFERVPVLPDAMKDLLKAVANAASEAPDFELLQLKAQLMQL</sequence>
<dbReference type="GO" id="GO:0003676">
    <property type="term" value="F:nucleic acid binding"/>
    <property type="evidence" value="ECO:0007669"/>
    <property type="project" value="InterPro"/>
</dbReference>
<evidence type="ECO:0000313" key="2">
    <source>
        <dbReference type="EMBL" id="KAG0251145.1"/>
    </source>
</evidence>
<comment type="caution">
    <text evidence="2">The sequence shown here is derived from an EMBL/GenBank/DDBJ whole genome shotgun (WGS) entry which is preliminary data.</text>
</comment>
<dbReference type="AlphaFoldDB" id="A0AAD4D102"/>
<accession>A0AAD4D102</accession>
<proteinExistence type="predicted"/>
<feature type="domain" description="DDE-1" evidence="1">
    <location>
        <begin position="2"/>
        <end position="94"/>
    </location>
</feature>
<organism evidence="2 3">
    <name type="scientific">Linnemannia exigua</name>
    <dbReference type="NCBI Taxonomy" id="604196"/>
    <lineage>
        <taxon>Eukaryota</taxon>
        <taxon>Fungi</taxon>
        <taxon>Fungi incertae sedis</taxon>
        <taxon>Mucoromycota</taxon>
        <taxon>Mortierellomycotina</taxon>
        <taxon>Mortierellomycetes</taxon>
        <taxon>Mortierellales</taxon>
        <taxon>Mortierellaceae</taxon>
        <taxon>Linnemannia</taxon>
    </lineage>
</organism>
<dbReference type="EMBL" id="JAAAIL010003331">
    <property type="protein sequence ID" value="KAG0251145.1"/>
    <property type="molecule type" value="Genomic_DNA"/>
</dbReference>
<gene>
    <name evidence="2" type="ORF">BGZ95_006986</name>
</gene>
<name>A0AAD4D102_9FUNG</name>
<dbReference type="Pfam" id="PF03184">
    <property type="entry name" value="DDE_1"/>
    <property type="match status" value="1"/>
</dbReference>
<feature type="non-terminal residue" evidence="2">
    <location>
        <position position="133"/>
    </location>
</feature>
<protein>
    <recommendedName>
        <fullName evidence="1">DDE-1 domain-containing protein</fullName>
    </recommendedName>
</protein>
<evidence type="ECO:0000259" key="1">
    <source>
        <dbReference type="Pfam" id="PF03184"/>
    </source>
</evidence>
<dbReference type="InterPro" id="IPR004875">
    <property type="entry name" value="DDE_SF_endonuclease_dom"/>
</dbReference>
<keyword evidence="3" id="KW-1185">Reference proteome</keyword>
<reference evidence="2" key="1">
    <citation type="journal article" date="2020" name="Fungal Divers.">
        <title>Resolving the Mortierellaceae phylogeny through synthesis of multi-gene phylogenetics and phylogenomics.</title>
        <authorList>
            <person name="Vandepol N."/>
            <person name="Liber J."/>
            <person name="Desiro A."/>
            <person name="Na H."/>
            <person name="Kennedy M."/>
            <person name="Barry K."/>
            <person name="Grigoriev I.V."/>
            <person name="Miller A.N."/>
            <person name="O'Donnell K."/>
            <person name="Stajich J.E."/>
            <person name="Bonito G."/>
        </authorList>
    </citation>
    <scope>NUCLEOTIDE SEQUENCE</scope>
    <source>
        <strain evidence="2">NRRL 28262</strain>
    </source>
</reference>